<dbReference type="Gene3D" id="3.40.190.10">
    <property type="entry name" value="Periplasmic binding protein-like II"/>
    <property type="match status" value="1"/>
</dbReference>
<accession>A0ABS1U6G0</accession>
<evidence type="ECO:0000259" key="2">
    <source>
        <dbReference type="Pfam" id="PF03466"/>
    </source>
</evidence>
<dbReference type="InterPro" id="IPR005119">
    <property type="entry name" value="LysR_subst-bd"/>
</dbReference>
<feature type="region of interest" description="Disordered" evidence="1">
    <location>
        <begin position="1"/>
        <end position="22"/>
    </location>
</feature>
<gene>
    <name evidence="3" type="ORF">JMJ56_19895</name>
</gene>
<dbReference type="PANTHER" id="PTHR30427">
    <property type="entry name" value="TRANSCRIPTIONAL ACTIVATOR PROTEIN LYSR"/>
    <property type="match status" value="1"/>
</dbReference>
<sequence>MRDKPGQAPASRSRKLKSGARSAEAPCIALLRADDPLAAGAVVPLRALAGRRIISTANPNRLRHRVDAALHAAGIACTELIDTTTSLSAMDAVRAGLGIALTEPLTPAGLPSKGSSPGHST</sequence>
<dbReference type="Pfam" id="PF03466">
    <property type="entry name" value="LysR_substrate"/>
    <property type="match status" value="1"/>
</dbReference>
<evidence type="ECO:0000313" key="3">
    <source>
        <dbReference type="EMBL" id="MBL6080284.1"/>
    </source>
</evidence>
<feature type="domain" description="LysR substrate-binding" evidence="2">
    <location>
        <begin position="24"/>
        <end position="102"/>
    </location>
</feature>
<comment type="caution">
    <text evidence="3">The sequence shown here is derived from an EMBL/GenBank/DDBJ whole genome shotgun (WGS) entry which is preliminary data.</text>
</comment>
<dbReference type="RefSeq" id="WP_202833521.1">
    <property type="nucleotide sequence ID" value="NZ_JAETWB010000012.1"/>
</dbReference>
<reference evidence="3 4" key="1">
    <citation type="submission" date="2021-01" db="EMBL/GenBank/DDBJ databases">
        <title>Belnapia mucosa sp. nov. and Belnapia arida sp. nov., isolated from the Tabernas Desert (Almeria, Spain).</title>
        <authorList>
            <person name="Molina-Menor E."/>
            <person name="Vidal-Verdu A."/>
            <person name="Calonge A."/>
            <person name="Satari L."/>
            <person name="Pereto J."/>
            <person name="Porcar M."/>
        </authorList>
    </citation>
    <scope>NUCLEOTIDE SEQUENCE [LARGE SCALE GENOMIC DNA]</scope>
    <source>
        <strain evidence="3 4">T18</strain>
    </source>
</reference>
<proteinExistence type="predicted"/>
<protein>
    <recommendedName>
        <fullName evidence="2">LysR substrate-binding domain-containing protein</fullName>
    </recommendedName>
</protein>
<evidence type="ECO:0000313" key="4">
    <source>
        <dbReference type="Proteomes" id="UP000660885"/>
    </source>
</evidence>
<name>A0ABS1U6G0_9PROT</name>
<dbReference type="EMBL" id="JAETWB010000012">
    <property type="protein sequence ID" value="MBL6080284.1"/>
    <property type="molecule type" value="Genomic_DNA"/>
</dbReference>
<organism evidence="3 4">
    <name type="scientific">Belnapia arida</name>
    <dbReference type="NCBI Taxonomy" id="2804533"/>
    <lineage>
        <taxon>Bacteria</taxon>
        <taxon>Pseudomonadati</taxon>
        <taxon>Pseudomonadota</taxon>
        <taxon>Alphaproteobacteria</taxon>
        <taxon>Acetobacterales</taxon>
        <taxon>Roseomonadaceae</taxon>
        <taxon>Belnapia</taxon>
    </lineage>
</organism>
<dbReference type="Proteomes" id="UP000660885">
    <property type="component" value="Unassembled WGS sequence"/>
</dbReference>
<dbReference type="SUPFAM" id="SSF53850">
    <property type="entry name" value="Periplasmic binding protein-like II"/>
    <property type="match status" value="1"/>
</dbReference>
<keyword evidence="4" id="KW-1185">Reference proteome</keyword>
<evidence type="ECO:0000256" key="1">
    <source>
        <dbReference type="SAM" id="MobiDB-lite"/>
    </source>
</evidence>
<dbReference type="PANTHER" id="PTHR30427:SF1">
    <property type="entry name" value="TRANSCRIPTIONAL ACTIVATOR PROTEIN LYSR"/>
    <property type="match status" value="1"/>
</dbReference>